<dbReference type="OrthoDB" id="2961242at2"/>
<dbReference type="SUPFAM" id="SSF48452">
    <property type="entry name" value="TPR-like"/>
    <property type="match status" value="1"/>
</dbReference>
<dbReference type="RefSeq" id="WP_089740798.1">
    <property type="nucleotide sequence ID" value="NZ_FOGL01000009.1"/>
</dbReference>
<dbReference type="SUPFAM" id="SSF116965">
    <property type="entry name" value="Hypothetical protein MPN330"/>
    <property type="match status" value="1"/>
</dbReference>
<organism evidence="1 2">
    <name type="scientific">Gracilibacillus ureilyticus</name>
    <dbReference type="NCBI Taxonomy" id="531814"/>
    <lineage>
        <taxon>Bacteria</taxon>
        <taxon>Bacillati</taxon>
        <taxon>Bacillota</taxon>
        <taxon>Bacilli</taxon>
        <taxon>Bacillales</taxon>
        <taxon>Bacillaceae</taxon>
        <taxon>Gracilibacillus</taxon>
    </lineage>
</organism>
<proteinExistence type="predicted"/>
<evidence type="ECO:0000313" key="1">
    <source>
        <dbReference type="EMBL" id="SER75356.1"/>
    </source>
</evidence>
<dbReference type="Proteomes" id="UP000199687">
    <property type="component" value="Unassembled WGS sequence"/>
</dbReference>
<dbReference type="Pfam" id="PF04733">
    <property type="entry name" value="Coatomer_E"/>
    <property type="match status" value="1"/>
</dbReference>
<protein>
    <submittedName>
        <fullName evidence="1">Coatomer epsilon subunit</fullName>
    </submittedName>
</protein>
<gene>
    <name evidence="1" type="ORF">SAMN04487944_109124</name>
</gene>
<accession>A0A1H9RRN3</accession>
<name>A0A1H9RRN3_9BACI</name>
<reference evidence="1 2" key="1">
    <citation type="submission" date="2016-10" db="EMBL/GenBank/DDBJ databases">
        <authorList>
            <person name="de Groot N.N."/>
        </authorList>
    </citation>
    <scope>NUCLEOTIDE SEQUENCE [LARGE SCALE GENOMIC DNA]</scope>
    <source>
        <strain evidence="1 2">CGMCC 1.7727</strain>
    </source>
</reference>
<dbReference type="Gene3D" id="1.25.40.10">
    <property type="entry name" value="Tetratricopeptide repeat domain"/>
    <property type="match status" value="1"/>
</dbReference>
<dbReference type="STRING" id="531814.SAMN04487944_109124"/>
<dbReference type="InterPro" id="IPR011990">
    <property type="entry name" value="TPR-like_helical_dom_sf"/>
</dbReference>
<dbReference type="AlphaFoldDB" id="A0A1H9RRN3"/>
<keyword evidence="2" id="KW-1185">Reference proteome</keyword>
<dbReference type="EMBL" id="FOGL01000009">
    <property type="protein sequence ID" value="SER75356.1"/>
    <property type="molecule type" value="Genomic_DNA"/>
</dbReference>
<evidence type="ECO:0000313" key="2">
    <source>
        <dbReference type="Proteomes" id="UP000199687"/>
    </source>
</evidence>
<sequence>MQEEKEKVIIFPKWKNDLEQEAKTAMEGSDFQTAFHYFQKLTDNGVESPEVLTGKLICMMELNMEEEAEELCEQLISKKDNHYYSYIHIYATLLFQASKYNQVMYLIEDVLEEPVPSPVSEQLNQMYQLSKELQQQVDIQTNQEVLQKLTEAVQEKNDRQQWYMVKRLLYLGFRDDLPILREMLVNEEIHPVVKTAILEYYSDNILTGKLHIEKFQLEELIDIHNDEVIPSAFYQGIYEQLEDVQTEDPTTFQMIQFILQRFAYVYTPFLPKEENYPLFAETLEYYVHQSFQFEVNENAQLSKIKEKYIKMIDVSEALYGSILEI</sequence>